<accession>A0AAW2D5L1</accession>
<dbReference type="Gene3D" id="3.40.970.10">
    <property type="entry name" value="Ribonuclease H1, N-terminal domain"/>
    <property type="match status" value="1"/>
</dbReference>
<dbReference type="InterPro" id="IPR037056">
    <property type="entry name" value="RNase_H1_N_sf"/>
</dbReference>
<sequence length="136" mass="15643">MVHVYLIAQIRNLGGKYYVVFIGRALGIYDNWAEASRQVHKFTNAKHRSYKDRREAESTYTEFLQHNGRNVQYGASPSWTSPTMNRLLRYQLDVAIEERDHARRIATLSTNMLSEVVAHVMGDDEVHDSTQQGGTK</sequence>
<dbReference type="InterPro" id="IPR011320">
    <property type="entry name" value="RNase_H1_N"/>
</dbReference>
<evidence type="ECO:0000259" key="1">
    <source>
        <dbReference type="Pfam" id="PF01693"/>
    </source>
</evidence>
<comment type="caution">
    <text evidence="2">The sequence shown here is derived from an EMBL/GenBank/DDBJ whole genome shotgun (WGS) entry which is preliminary data.</text>
</comment>
<organism evidence="2 3">
    <name type="scientific">Lithocarpus litseifolius</name>
    <dbReference type="NCBI Taxonomy" id="425828"/>
    <lineage>
        <taxon>Eukaryota</taxon>
        <taxon>Viridiplantae</taxon>
        <taxon>Streptophyta</taxon>
        <taxon>Embryophyta</taxon>
        <taxon>Tracheophyta</taxon>
        <taxon>Spermatophyta</taxon>
        <taxon>Magnoliopsida</taxon>
        <taxon>eudicotyledons</taxon>
        <taxon>Gunneridae</taxon>
        <taxon>Pentapetalae</taxon>
        <taxon>rosids</taxon>
        <taxon>fabids</taxon>
        <taxon>Fagales</taxon>
        <taxon>Fagaceae</taxon>
        <taxon>Lithocarpus</taxon>
    </lineage>
</organism>
<dbReference type="SUPFAM" id="SSF55658">
    <property type="entry name" value="L9 N-domain-like"/>
    <property type="match status" value="1"/>
</dbReference>
<keyword evidence="3" id="KW-1185">Reference proteome</keyword>
<dbReference type="Pfam" id="PF01693">
    <property type="entry name" value="Cauli_VI"/>
    <property type="match status" value="1"/>
</dbReference>
<name>A0AAW2D5L1_9ROSI</name>
<gene>
    <name evidence="2" type="ORF">SO802_012549</name>
</gene>
<reference evidence="2 3" key="1">
    <citation type="submission" date="2024-01" db="EMBL/GenBank/DDBJ databases">
        <title>A telomere-to-telomere, gap-free genome of sweet tea (Lithocarpus litseifolius).</title>
        <authorList>
            <person name="Zhou J."/>
        </authorList>
    </citation>
    <scope>NUCLEOTIDE SEQUENCE [LARGE SCALE GENOMIC DNA]</scope>
    <source>
        <strain evidence="2">Zhou-2022a</strain>
        <tissue evidence="2">Leaf</tissue>
    </source>
</reference>
<dbReference type="Proteomes" id="UP001459277">
    <property type="component" value="Unassembled WGS sequence"/>
</dbReference>
<proteinExistence type="predicted"/>
<protein>
    <recommendedName>
        <fullName evidence="1">Ribonuclease H1 N-terminal domain-containing protein</fullName>
    </recommendedName>
</protein>
<evidence type="ECO:0000313" key="2">
    <source>
        <dbReference type="EMBL" id="KAL0004988.1"/>
    </source>
</evidence>
<dbReference type="EMBL" id="JAZDWU010000004">
    <property type="protein sequence ID" value="KAL0004988.1"/>
    <property type="molecule type" value="Genomic_DNA"/>
</dbReference>
<dbReference type="AlphaFoldDB" id="A0AAW2D5L1"/>
<evidence type="ECO:0000313" key="3">
    <source>
        <dbReference type="Proteomes" id="UP001459277"/>
    </source>
</evidence>
<dbReference type="InterPro" id="IPR009027">
    <property type="entry name" value="Ribosomal_bL9/RNase_H1_N"/>
</dbReference>
<feature type="domain" description="Ribonuclease H1 N-terminal" evidence="1">
    <location>
        <begin position="16"/>
        <end position="57"/>
    </location>
</feature>